<protein>
    <submittedName>
        <fullName evidence="1">Uncharacterized protein</fullName>
    </submittedName>
</protein>
<evidence type="ECO:0000313" key="1">
    <source>
        <dbReference type="EMBL" id="USD20869.1"/>
    </source>
</evidence>
<dbReference type="EMBL" id="CP092418">
    <property type="protein sequence ID" value="USD20869.1"/>
    <property type="molecule type" value="Genomic_DNA"/>
</dbReference>
<organism evidence="1 2">
    <name type="scientific">Microbulbifer variabilis</name>
    <dbReference type="NCBI Taxonomy" id="266805"/>
    <lineage>
        <taxon>Bacteria</taxon>
        <taxon>Pseudomonadati</taxon>
        <taxon>Pseudomonadota</taxon>
        <taxon>Gammaproteobacteria</taxon>
        <taxon>Cellvibrionales</taxon>
        <taxon>Microbulbiferaceae</taxon>
        <taxon>Microbulbifer</taxon>
    </lineage>
</organism>
<proteinExistence type="predicted"/>
<evidence type="ECO:0000313" key="2">
    <source>
        <dbReference type="Proteomes" id="UP001055658"/>
    </source>
</evidence>
<keyword evidence="2" id="KW-1185">Reference proteome</keyword>
<name>A0ABY4V9A2_9GAMM</name>
<accession>A0ABY4V9A2</accession>
<dbReference type="RefSeq" id="WP_252083274.1">
    <property type="nucleotide sequence ID" value="NZ_CP092418.1"/>
</dbReference>
<reference evidence="1" key="1">
    <citation type="submission" date="2022-02" db="EMBL/GenBank/DDBJ databases">
        <title>Coral-associated bacteria.</title>
        <authorList>
            <person name="Tang K."/>
            <person name="Wang X."/>
        </authorList>
    </citation>
    <scope>NUCLEOTIDE SEQUENCE</scope>
    <source>
        <strain evidence="1">SCSIO 43006</strain>
    </source>
</reference>
<sequence>MPAFRAGWTKIIEMAPMGTKQGRDVYVNNAHYPMYEKVKQEAQTNYYSATLLRALISLNADTGSSQSANGAGTIRYLVRHGMAIEYFIDNGDVLIHKLHYDDSLQPNTGSQTTGVYKVRHDGNAWKTNSIPLDKMQHKHKWNGAHYAAVSGKFGSNNSAGRILIKHIEKAYGGTEILPRDITKVDNHYSLYWINKGEHGALPSVDGLTSLIQQAADARESVNWLVHGEGAKTLQRALEILQTAPSLSRFAAKDEEIMRGLRMKMAGQKIFLSNPVGANPDKIEKLCSVVGLTYVNKNINTRNFKTTGAWRNSWGEIKKIGATAMAIGFATTVSKKSGVYYLQKQGELMGESFGAAMTNTSSITIATAGASVAAVYVFAQSQFTKWNDHYRAIRATASSTFGRGNEYWYESDKDLLEQLSG</sequence>
<dbReference type="Proteomes" id="UP001055658">
    <property type="component" value="Chromosome"/>
</dbReference>
<gene>
    <name evidence="1" type="ORF">MJO52_17670</name>
</gene>